<keyword evidence="1" id="KW-1133">Transmembrane helix</keyword>
<gene>
    <name evidence="2" type="ORF">EV663_10138</name>
</gene>
<feature type="transmembrane region" description="Helical" evidence="1">
    <location>
        <begin position="270"/>
        <end position="291"/>
    </location>
</feature>
<name>A0A4R2RJ63_9RHOB</name>
<keyword evidence="1" id="KW-0472">Membrane</keyword>
<dbReference type="Proteomes" id="UP000295050">
    <property type="component" value="Unassembled WGS sequence"/>
</dbReference>
<accession>A0A4R2RJ63</accession>
<evidence type="ECO:0000313" key="3">
    <source>
        <dbReference type="Proteomes" id="UP000295050"/>
    </source>
</evidence>
<comment type="caution">
    <text evidence="2">The sequence shown here is derived from an EMBL/GenBank/DDBJ whole genome shotgun (WGS) entry which is preliminary data.</text>
</comment>
<feature type="transmembrane region" description="Helical" evidence="1">
    <location>
        <begin position="232"/>
        <end position="250"/>
    </location>
</feature>
<keyword evidence="1" id="KW-0812">Transmembrane</keyword>
<dbReference type="EMBL" id="SLXU01000001">
    <property type="protein sequence ID" value="TCP62778.1"/>
    <property type="molecule type" value="Genomic_DNA"/>
</dbReference>
<dbReference type="PANTHER" id="PTHR47755:SF1">
    <property type="entry name" value="CELL DIVISION PROTEIN FTSX"/>
    <property type="match status" value="1"/>
</dbReference>
<feature type="transmembrane region" description="Helical" evidence="1">
    <location>
        <begin position="33"/>
        <end position="56"/>
    </location>
</feature>
<keyword evidence="2" id="KW-0132">Cell division</keyword>
<organism evidence="2 3">
    <name type="scientific">Rhodovulum bhavnagarense</name>
    <dbReference type="NCBI Taxonomy" id="992286"/>
    <lineage>
        <taxon>Bacteria</taxon>
        <taxon>Pseudomonadati</taxon>
        <taxon>Pseudomonadota</taxon>
        <taxon>Alphaproteobacteria</taxon>
        <taxon>Rhodobacterales</taxon>
        <taxon>Paracoccaceae</taxon>
        <taxon>Rhodovulum</taxon>
    </lineage>
</organism>
<reference evidence="2 3" key="1">
    <citation type="submission" date="2019-03" db="EMBL/GenBank/DDBJ databases">
        <title>Genomic Encyclopedia of Type Strains, Phase IV (KMG-IV): sequencing the most valuable type-strain genomes for metagenomic binning, comparative biology and taxonomic classification.</title>
        <authorList>
            <person name="Goeker M."/>
        </authorList>
    </citation>
    <scope>NUCLEOTIDE SEQUENCE [LARGE SCALE GENOMIC DNA]</scope>
    <source>
        <strain evidence="2 3">DSM 24766</strain>
    </source>
</reference>
<feature type="transmembrane region" description="Helical" evidence="1">
    <location>
        <begin position="176"/>
        <end position="200"/>
    </location>
</feature>
<dbReference type="GO" id="GO:0032153">
    <property type="term" value="C:cell division site"/>
    <property type="evidence" value="ECO:0007669"/>
    <property type="project" value="TreeGrafter"/>
</dbReference>
<protein>
    <submittedName>
        <fullName evidence="2">Cell division transport system permease protein</fullName>
    </submittedName>
</protein>
<dbReference type="GO" id="GO:0051301">
    <property type="term" value="P:cell division"/>
    <property type="evidence" value="ECO:0007669"/>
    <property type="project" value="UniProtKB-KW"/>
</dbReference>
<evidence type="ECO:0000256" key="1">
    <source>
        <dbReference type="SAM" id="Phobius"/>
    </source>
</evidence>
<proteinExistence type="predicted"/>
<dbReference type="OrthoDB" id="9814843at2"/>
<dbReference type="RefSeq" id="WP_132949756.1">
    <property type="nucleotide sequence ID" value="NZ_SLXU01000001.1"/>
</dbReference>
<dbReference type="AlphaFoldDB" id="A0A4R2RJ63"/>
<keyword evidence="3" id="KW-1185">Reference proteome</keyword>
<sequence>MNGARRIVRLLRGDPRAGQVVPPSGFTARLTQFTSGAMAFLAVFAMALSFSAGHLAERWSQALARTATVRISAPEGQMEAQTIAVLEVLRTTPGVASARPMSLDEQRALLEPWFGPDLPVETLPLPRMVELTETAEGVDAEALRLRLAGEAPGAVLDDHTRWRRPLVRAADRLRGLGWLSIGLIGAAMAAMITLAANSALAANAQVIEVLRLIGARDSFIARAFVRRFTRRALEGAAIGTALAMLAVAFLPGEGDDGFLSGLGFRGWDWLWPLALPPLAAFVAFWATRFAAFRVLKGVT</sequence>
<dbReference type="InterPro" id="IPR004513">
    <property type="entry name" value="FtsX"/>
</dbReference>
<evidence type="ECO:0000313" key="2">
    <source>
        <dbReference type="EMBL" id="TCP62778.1"/>
    </source>
</evidence>
<dbReference type="GO" id="GO:0016020">
    <property type="term" value="C:membrane"/>
    <property type="evidence" value="ECO:0007669"/>
    <property type="project" value="InterPro"/>
</dbReference>
<dbReference type="PANTHER" id="PTHR47755">
    <property type="entry name" value="CELL DIVISION PROTEIN FTSX"/>
    <property type="match status" value="1"/>
</dbReference>
<keyword evidence="2" id="KW-0131">Cell cycle</keyword>